<dbReference type="InterPro" id="IPR010766">
    <property type="entry name" value="DRTGG"/>
</dbReference>
<comment type="subunit">
    <text evidence="1">Homohexamer.</text>
</comment>
<name>A0ABZ2Y836_9BACT</name>
<reference evidence="3 4" key="1">
    <citation type="submission" date="2023-03" db="EMBL/GenBank/DDBJ databases">
        <title>Novel Species.</title>
        <authorList>
            <person name="Ma S."/>
        </authorList>
    </citation>
    <scope>NUCLEOTIDE SEQUENCE [LARGE SCALE GENOMIC DNA]</scope>
    <source>
        <strain evidence="3 4">B11</strain>
    </source>
</reference>
<evidence type="ECO:0000259" key="2">
    <source>
        <dbReference type="Pfam" id="PF07085"/>
    </source>
</evidence>
<dbReference type="EMBL" id="CP121689">
    <property type="protein sequence ID" value="WZL75159.1"/>
    <property type="molecule type" value="Genomic_DNA"/>
</dbReference>
<sequence>MKIIEIIEPLQAQVIAKGDLEQQEVSGGYAGDLLSDVIANAKESSVWVTIQSHPNVVAVAKLVGIPCIVVTNFQDVDEQTSQRAEKEGITILKTPLTTYQAVAVLSRLGLPGLRRNA</sequence>
<feature type="domain" description="DRTGG" evidence="2">
    <location>
        <begin position="5"/>
        <end position="107"/>
    </location>
</feature>
<gene>
    <name evidence="3" type="ORF">QBE54_06030</name>
</gene>
<protein>
    <submittedName>
        <fullName evidence="3">DRTGG domain-containing protein</fullName>
    </submittedName>
</protein>
<evidence type="ECO:0000313" key="3">
    <source>
        <dbReference type="EMBL" id="WZL75159.1"/>
    </source>
</evidence>
<evidence type="ECO:0000313" key="4">
    <source>
        <dbReference type="Proteomes" id="UP001461341"/>
    </source>
</evidence>
<organism evidence="3 4">
    <name type="scientific">Thermatribacter velox</name>
    <dbReference type="NCBI Taxonomy" id="3039681"/>
    <lineage>
        <taxon>Bacteria</taxon>
        <taxon>Pseudomonadati</taxon>
        <taxon>Atribacterota</taxon>
        <taxon>Atribacteria</taxon>
        <taxon>Atribacterales</taxon>
        <taxon>Thermatribacteraceae</taxon>
        <taxon>Thermatribacter</taxon>
    </lineage>
</organism>
<dbReference type="Pfam" id="PF07085">
    <property type="entry name" value="DRTGG"/>
    <property type="match status" value="1"/>
</dbReference>
<proteinExistence type="predicted"/>
<dbReference type="SUPFAM" id="SSF75138">
    <property type="entry name" value="HprK N-terminal domain-like"/>
    <property type="match status" value="1"/>
</dbReference>
<dbReference type="Gene3D" id="3.40.1390.20">
    <property type="entry name" value="HprK N-terminal domain-like"/>
    <property type="match status" value="1"/>
</dbReference>
<accession>A0ABZ2Y836</accession>
<evidence type="ECO:0000256" key="1">
    <source>
        <dbReference type="ARBA" id="ARBA00011643"/>
    </source>
</evidence>
<dbReference type="Proteomes" id="UP001461341">
    <property type="component" value="Chromosome"/>
</dbReference>
<dbReference type="InterPro" id="IPR028979">
    <property type="entry name" value="Ser_kin/Pase_Hpr-like_N_sf"/>
</dbReference>
<dbReference type="RefSeq" id="WP_369017305.1">
    <property type="nucleotide sequence ID" value="NZ_CP121689.1"/>
</dbReference>
<keyword evidence="4" id="KW-1185">Reference proteome</keyword>